<proteinExistence type="predicted"/>
<dbReference type="PROSITE" id="PS51677">
    <property type="entry name" value="NODB"/>
    <property type="match status" value="1"/>
</dbReference>
<dbReference type="PANTHER" id="PTHR43123">
    <property type="entry name" value="POLYSACCHARIDE DEACETYLASE-RELATED"/>
    <property type="match status" value="1"/>
</dbReference>
<dbReference type="Pfam" id="PF01522">
    <property type="entry name" value="Polysacc_deac_1"/>
    <property type="match status" value="1"/>
</dbReference>
<protein>
    <submittedName>
        <fullName evidence="2">Chitin deacetylase</fullName>
    </submittedName>
</protein>
<sequence length="269" mass="30983">MNYEEGSEPSFQDGEGYTETGLTEAHGFNQLDSGRDLAAESMFEYGSRVGFWRLVRLFEERNLPMTVFGCALALERNPHAAQKIREAGYDVCCHGWRWIKHFELSEEEEREHIRKAIASLEKSVGARPLGWYCRYGPSQNTRRLLHEEGGFLYDSDSYADELPFWQIVEGEPHLVVPYSLTNNDGKYAGWMGNSDQWFNFLKDAFDMLYAEGATTPKMMSVGLHMRLVGHPARAVGLQRFLDYVMSHDDVWVTRRCDIANHWAKTHPFP</sequence>
<dbReference type="AlphaFoldDB" id="A0A433L8D2"/>
<reference evidence="2 3" key="1">
    <citation type="submission" date="2018-12" db="EMBL/GenBank/DDBJ databases">
        <title>three novel Halomonas strain isolated from plants.</title>
        <authorList>
            <person name="Sun C."/>
        </authorList>
    </citation>
    <scope>NUCLEOTIDE SEQUENCE [LARGE SCALE GENOMIC DNA]</scope>
    <source>
        <strain evidence="2 3">RC</strain>
    </source>
</reference>
<comment type="caution">
    <text evidence="2">The sequence shown here is derived from an EMBL/GenBank/DDBJ whole genome shotgun (WGS) entry which is preliminary data.</text>
</comment>
<dbReference type="OrthoDB" id="9787041at2"/>
<dbReference type="Gene3D" id="3.20.20.370">
    <property type="entry name" value="Glycoside hydrolase/deacetylase"/>
    <property type="match status" value="1"/>
</dbReference>
<keyword evidence="3" id="KW-1185">Reference proteome</keyword>
<gene>
    <name evidence="2" type="ORF">ELY37_16885</name>
</gene>
<dbReference type="PANTHER" id="PTHR43123:SF1">
    <property type="entry name" value="POLYSACCHARIDE DEACETYLASE-RELATED"/>
    <property type="match status" value="1"/>
</dbReference>
<dbReference type="Proteomes" id="UP000286912">
    <property type="component" value="Unassembled WGS sequence"/>
</dbReference>
<organism evidence="2 3">
    <name type="scientific">Vreelandella populi</name>
    <dbReference type="NCBI Taxonomy" id="2498858"/>
    <lineage>
        <taxon>Bacteria</taxon>
        <taxon>Pseudomonadati</taxon>
        <taxon>Pseudomonadota</taxon>
        <taxon>Gammaproteobacteria</taxon>
        <taxon>Oceanospirillales</taxon>
        <taxon>Halomonadaceae</taxon>
        <taxon>Vreelandella</taxon>
    </lineage>
</organism>
<evidence type="ECO:0000259" key="1">
    <source>
        <dbReference type="PROSITE" id="PS51677"/>
    </source>
</evidence>
<evidence type="ECO:0000313" key="2">
    <source>
        <dbReference type="EMBL" id="RUR43631.1"/>
    </source>
</evidence>
<accession>A0A433L8D2</accession>
<dbReference type="InterPro" id="IPR011330">
    <property type="entry name" value="Glyco_hydro/deAcase_b/a-brl"/>
</dbReference>
<evidence type="ECO:0000313" key="3">
    <source>
        <dbReference type="Proteomes" id="UP000286912"/>
    </source>
</evidence>
<feature type="domain" description="NodB homology" evidence="1">
    <location>
        <begin position="37"/>
        <end position="253"/>
    </location>
</feature>
<dbReference type="GO" id="GO:0005975">
    <property type="term" value="P:carbohydrate metabolic process"/>
    <property type="evidence" value="ECO:0007669"/>
    <property type="project" value="InterPro"/>
</dbReference>
<dbReference type="EMBL" id="RZHD01000010">
    <property type="protein sequence ID" value="RUR43631.1"/>
    <property type="molecule type" value="Genomic_DNA"/>
</dbReference>
<dbReference type="GO" id="GO:0016810">
    <property type="term" value="F:hydrolase activity, acting on carbon-nitrogen (but not peptide) bonds"/>
    <property type="evidence" value="ECO:0007669"/>
    <property type="project" value="InterPro"/>
</dbReference>
<name>A0A433L8D2_9GAMM</name>
<dbReference type="SUPFAM" id="SSF88713">
    <property type="entry name" value="Glycoside hydrolase/deacetylase"/>
    <property type="match status" value="1"/>
</dbReference>
<dbReference type="InterPro" id="IPR002509">
    <property type="entry name" value="NODB_dom"/>
</dbReference>